<feature type="region of interest" description="Disordered" evidence="1">
    <location>
        <begin position="276"/>
        <end position="300"/>
    </location>
</feature>
<keyword evidence="4" id="KW-1185">Reference proteome</keyword>
<dbReference type="AlphaFoldDB" id="A0A517LZR3"/>
<proteinExistence type="predicted"/>
<dbReference type="OrthoDB" id="526867at2"/>
<dbReference type="KEGG" id="ruv:EC9_22860"/>
<dbReference type="PANTHER" id="PTHR46361">
    <property type="entry name" value="ELECTRON CARRIER/ PROTEIN DISULFIDE OXIDOREDUCTASE"/>
    <property type="match status" value="1"/>
</dbReference>
<dbReference type="InterPro" id="IPR006869">
    <property type="entry name" value="DUF547"/>
</dbReference>
<evidence type="ECO:0000313" key="4">
    <source>
        <dbReference type="Proteomes" id="UP000319557"/>
    </source>
</evidence>
<organism evidence="3 4">
    <name type="scientific">Rosistilla ulvae</name>
    <dbReference type="NCBI Taxonomy" id="1930277"/>
    <lineage>
        <taxon>Bacteria</taxon>
        <taxon>Pseudomonadati</taxon>
        <taxon>Planctomycetota</taxon>
        <taxon>Planctomycetia</taxon>
        <taxon>Pirellulales</taxon>
        <taxon>Pirellulaceae</taxon>
        <taxon>Rosistilla</taxon>
    </lineage>
</organism>
<reference evidence="3 4" key="1">
    <citation type="submission" date="2019-02" db="EMBL/GenBank/DDBJ databases">
        <title>Deep-cultivation of Planctomycetes and their phenomic and genomic characterization uncovers novel biology.</title>
        <authorList>
            <person name="Wiegand S."/>
            <person name="Jogler M."/>
            <person name="Boedeker C."/>
            <person name="Pinto D."/>
            <person name="Vollmers J."/>
            <person name="Rivas-Marin E."/>
            <person name="Kohn T."/>
            <person name="Peeters S.H."/>
            <person name="Heuer A."/>
            <person name="Rast P."/>
            <person name="Oberbeckmann S."/>
            <person name="Bunk B."/>
            <person name="Jeske O."/>
            <person name="Meyerdierks A."/>
            <person name="Storesund J.E."/>
            <person name="Kallscheuer N."/>
            <person name="Luecker S."/>
            <person name="Lage O.M."/>
            <person name="Pohl T."/>
            <person name="Merkel B.J."/>
            <person name="Hornburger P."/>
            <person name="Mueller R.-W."/>
            <person name="Bruemmer F."/>
            <person name="Labrenz M."/>
            <person name="Spormann A.M."/>
            <person name="Op den Camp H."/>
            <person name="Overmann J."/>
            <person name="Amann R."/>
            <person name="Jetten M.S.M."/>
            <person name="Mascher T."/>
            <person name="Medema M.H."/>
            <person name="Devos D.P."/>
            <person name="Kaster A.-K."/>
            <person name="Ovreas L."/>
            <person name="Rohde M."/>
            <person name="Galperin M.Y."/>
            <person name="Jogler C."/>
        </authorList>
    </citation>
    <scope>NUCLEOTIDE SEQUENCE [LARGE SCALE GENOMIC DNA]</scope>
    <source>
        <strain evidence="3 4">EC9</strain>
    </source>
</reference>
<dbReference type="Proteomes" id="UP000319557">
    <property type="component" value="Chromosome"/>
</dbReference>
<evidence type="ECO:0000313" key="3">
    <source>
        <dbReference type="EMBL" id="QDS88100.1"/>
    </source>
</evidence>
<gene>
    <name evidence="3" type="ORF">EC9_22860</name>
</gene>
<protein>
    <recommendedName>
        <fullName evidence="2">DUF547 domain-containing protein</fullName>
    </recommendedName>
</protein>
<evidence type="ECO:0000259" key="2">
    <source>
        <dbReference type="Pfam" id="PF04784"/>
    </source>
</evidence>
<dbReference type="RefSeq" id="WP_145345033.1">
    <property type="nucleotide sequence ID" value="NZ_CP036261.1"/>
</dbReference>
<dbReference type="EMBL" id="CP036261">
    <property type="protein sequence ID" value="QDS88100.1"/>
    <property type="molecule type" value="Genomic_DNA"/>
</dbReference>
<feature type="domain" description="DUF547" evidence="2">
    <location>
        <begin position="93"/>
        <end position="201"/>
    </location>
</feature>
<name>A0A517LZR3_9BACT</name>
<sequence length="300" mass="33535">MNKSKASYYGPFFWLAIVSFSVPIVVAAKAFQEVQLSTKPTPHPDASGVDHALWDYLLKTHVENGLVDYDGIARDHLFRTYLRQLSESEPSKLTTSADQLALFCNAYNAFVINGVITHKIRDSVMNYNVEGTEFFDLKEHILYGETFSLNEIEHELIRKRFREPRIHVALVCAAKSCPAIRAEAYTGPRLTKQLEDQSIQFANQTKYVTYDAASDTLRLSPLLDWYGGDWAPVGGYLPWLADRVEDDGVKQAILRASRNETSVAFLDYDWSLNSQAADGSAAPKPASKKGQFGSGSIPNE</sequence>
<accession>A0A517LZR3</accession>
<dbReference type="Pfam" id="PF04784">
    <property type="entry name" value="DUF547"/>
    <property type="match status" value="1"/>
</dbReference>
<evidence type="ECO:0000256" key="1">
    <source>
        <dbReference type="SAM" id="MobiDB-lite"/>
    </source>
</evidence>
<dbReference type="PANTHER" id="PTHR46361:SF3">
    <property type="entry name" value="ELECTRON CARRIER_ PROTEIN DISULFIDE OXIDOREDUCTASE"/>
    <property type="match status" value="1"/>
</dbReference>